<dbReference type="Pfam" id="PF17667">
    <property type="entry name" value="Pkinase_fungal"/>
    <property type="match status" value="2"/>
</dbReference>
<feature type="compositionally biased region" description="Low complexity" evidence="1">
    <location>
        <begin position="707"/>
        <end position="728"/>
    </location>
</feature>
<proteinExistence type="predicted"/>
<dbReference type="GO" id="GO:0004672">
    <property type="term" value="F:protein kinase activity"/>
    <property type="evidence" value="ECO:0007669"/>
    <property type="project" value="InterPro"/>
</dbReference>
<dbReference type="PANTHER" id="PTHR38248:SF2">
    <property type="entry name" value="FUNK1 11"/>
    <property type="match status" value="1"/>
</dbReference>
<evidence type="ECO:0000259" key="2">
    <source>
        <dbReference type="PROSITE" id="PS50011"/>
    </source>
</evidence>
<dbReference type="Proteomes" id="UP001212997">
    <property type="component" value="Unassembled WGS sequence"/>
</dbReference>
<feature type="domain" description="Protein kinase" evidence="2">
    <location>
        <begin position="310"/>
        <end position="634"/>
    </location>
</feature>
<gene>
    <name evidence="3" type="ORF">NLI96_g10429</name>
</gene>
<reference evidence="3" key="1">
    <citation type="submission" date="2022-07" db="EMBL/GenBank/DDBJ databases">
        <title>Genome Sequence of Physisporinus lineatus.</title>
        <authorList>
            <person name="Buettner E."/>
        </authorList>
    </citation>
    <scope>NUCLEOTIDE SEQUENCE</scope>
    <source>
        <strain evidence="3">VT162</strain>
    </source>
</reference>
<feature type="region of interest" description="Disordered" evidence="1">
    <location>
        <begin position="685"/>
        <end position="771"/>
    </location>
</feature>
<evidence type="ECO:0000313" key="4">
    <source>
        <dbReference type="Proteomes" id="UP001212997"/>
    </source>
</evidence>
<dbReference type="EMBL" id="JANAWD010000589">
    <property type="protein sequence ID" value="KAJ3477490.1"/>
    <property type="molecule type" value="Genomic_DNA"/>
</dbReference>
<evidence type="ECO:0000256" key="1">
    <source>
        <dbReference type="SAM" id="MobiDB-lite"/>
    </source>
</evidence>
<dbReference type="PROSITE" id="PS00109">
    <property type="entry name" value="PROTEIN_KINASE_TYR"/>
    <property type="match status" value="1"/>
</dbReference>
<dbReference type="InterPro" id="IPR040976">
    <property type="entry name" value="Pkinase_fungal"/>
</dbReference>
<name>A0AAD5UTZ0_9APHY</name>
<dbReference type="PROSITE" id="PS50011">
    <property type="entry name" value="PROTEIN_KINASE_DOM"/>
    <property type="match status" value="1"/>
</dbReference>
<evidence type="ECO:0000313" key="3">
    <source>
        <dbReference type="EMBL" id="KAJ3477490.1"/>
    </source>
</evidence>
<accession>A0AAD5UTZ0</accession>
<dbReference type="SUPFAM" id="SSF56112">
    <property type="entry name" value="Protein kinase-like (PK-like)"/>
    <property type="match status" value="1"/>
</dbReference>
<protein>
    <recommendedName>
        <fullName evidence="2">Protein kinase domain-containing protein</fullName>
    </recommendedName>
</protein>
<dbReference type="Gene3D" id="1.10.510.10">
    <property type="entry name" value="Transferase(Phosphotransferase) domain 1"/>
    <property type="match status" value="1"/>
</dbReference>
<dbReference type="InterPro" id="IPR008266">
    <property type="entry name" value="Tyr_kinase_AS"/>
</dbReference>
<comment type="caution">
    <text evidence="3">The sequence shown here is derived from an EMBL/GenBank/DDBJ whole genome shotgun (WGS) entry which is preliminary data.</text>
</comment>
<sequence>MVRYAYEETEIWLDTYAPDPNRTGESVAPKSRFADLPEPAFTVEDLLQQKLKVYPYFMGEFQLSLGYEHVIMVTASHPPRGLSTSVAGTKISSNTMSDLAIFKAPGTDSGSFAPNWLLSEEERARSNASYKNHLARSNWDEIIVPITIQERGQPCPFVFPDDKCPYLETGTIEGEERRGQFMGCVSKIFQYQHRIFLFSIYIDREWVYLIRWDRAGAVVAEPFNLFTDRVYLHTFLSRLTKMSRAQQGFDDTISPATPDIVKELMDLDPEDSTQKRYLNEARAADGGVPAAIFQVEMERFAELGTLRLAFARPHAVGGGILGRATRGYIAYDIDNKQLNFLKDYWQPVSKSYHPELETYTKLSQAGVERIATPLGGGKLELQKTITQEYLPRSQNDADRARVHYRFAVKEIGRPLEDYDEPIEMLLAVLCAIIAHSQAWKCGVLHRDISPGNILILGHGVNARGILNDWDMCKHEDDGTSSDFRSGTWIFMSAPLLKFPKRVHQLSDDIESFVHVINWLILRFHINWEGHTGLERAVDFYEEHARTVDGDIGGHSKLMSMESGNPPFLVEDVNSPVLQDLASSLALMCKDHYLSPDVAQLLKPKFVEQSQPSSRPSNNIIKTRMLEIMGRKPSVVPSAPLVPVKPTEPLMDSHGKIMACFASALGRLEEEPQGCKLKDQLLHLPSAQGTPVGGSARLRQSSKKGSQAGSLDASLNSAAASGTSSTGSRRSTRLTKRSNEIEDAEAQPTPKTSNTGRGKRPSNIAEEAKTWL</sequence>
<organism evidence="3 4">
    <name type="scientific">Meripilus lineatus</name>
    <dbReference type="NCBI Taxonomy" id="2056292"/>
    <lineage>
        <taxon>Eukaryota</taxon>
        <taxon>Fungi</taxon>
        <taxon>Dikarya</taxon>
        <taxon>Basidiomycota</taxon>
        <taxon>Agaricomycotina</taxon>
        <taxon>Agaricomycetes</taxon>
        <taxon>Polyporales</taxon>
        <taxon>Meripilaceae</taxon>
        <taxon>Meripilus</taxon>
    </lineage>
</organism>
<dbReference type="InterPro" id="IPR000719">
    <property type="entry name" value="Prot_kinase_dom"/>
</dbReference>
<dbReference type="AlphaFoldDB" id="A0AAD5UTZ0"/>
<keyword evidence="4" id="KW-1185">Reference proteome</keyword>
<dbReference type="GO" id="GO:0005524">
    <property type="term" value="F:ATP binding"/>
    <property type="evidence" value="ECO:0007669"/>
    <property type="project" value="InterPro"/>
</dbReference>
<dbReference type="PANTHER" id="PTHR38248">
    <property type="entry name" value="FUNK1 6"/>
    <property type="match status" value="1"/>
</dbReference>
<dbReference type="InterPro" id="IPR011009">
    <property type="entry name" value="Kinase-like_dom_sf"/>
</dbReference>